<reference evidence="1 2" key="4">
    <citation type="journal article" date="2011" name="BMC Genomics">
        <title>RNA-Seq improves annotation of protein-coding genes in the cucumber genome.</title>
        <authorList>
            <person name="Li Z."/>
            <person name="Zhang Z."/>
            <person name="Yan P."/>
            <person name="Huang S."/>
            <person name="Fei Z."/>
            <person name="Lin K."/>
        </authorList>
    </citation>
    <scope>NUCLEOTIDE SEQUENCE [LARGE SCALE GENOMIC DNA]</scope>
    <source>
        <strain evidence="2">cv. 9930</strain>
    </source>
</reference>
<dbReference type="EMBL" id="CM002926">
    <property type="protein sequence ID" value="KGN51008.1"/>
    <property type="molecule type" value="Genomic_DNA"/>
</dbReference>
<reference evidence="1 2" key="3">
    <citation type="journal article" date="2010" name="BMC Genomics">
        <title>Transcriptome sequencing and comparative analysis of cucumber flowers with different sex types.</title>
        <authorList>
            <person name="Guo S."/>
            <person name="Zheng Y."/>
            <person name="Joung J.G."/>
            <person name="Liu S."/>
            <person name="Zhang Z."/>
            <person name="Crasta O.R."/>
            <person name="Sobral B.W."/>
            <person name="Xu Y."/>
            <person name="Huang S."/>
            <person name="Fei Z."/>
        </authorList>
    </citation>
    <scope>NUCLEOTIDE SEQUENCE [LARGE SCALE GENOMIC DNA]</scope>
    <source>
        <strain evidence="2">cv. 9930</strain>
    </source>
</reference>
<evidence type="ECO:0000313" key="1">
    <source>
        <dbReference type="EMBL" id="KGN51008.1"/>
    </source>
</evidence>
<sequence>MTLTPTPTTSNGETIPISVGGVRSKMFNNEKLANQITRAKHLVITKDMEALFREYMQRNDALLQSQASSIKNLELQLGQLANDVSERPKGALLCNTKTPIQRGGSSNKKSQLVTLRSRRNLTIHELESEQ</sequence>
<evidence type="ECO:0000313" key="2">
    <source>
        <dbReference type="Proteomes" id="UP000029981"/>
    </source>
</evidence>
<dbReference type="Gramene" id="KGN51008">
    <property type="protein sequence ID" value="KGN51008"/>
    <property type="gene ID" value="Csa_5G403040"/>
</dbReference>
<reference evidence="1 2" key="1">
    <citation type="journal article" date="2009" name="Nat. Genet.">
        <title>The genome of the cucumber, Cucumis sativus L.</title>
        <authorList>
            <person name="Huang S."/>
            <person name="Li R."/>
            <person name="Zhang Z."/>
            <person name="Li L."/>
            <person name="Gu X."/>
            <person name="Fan W."/>
            <person name="Lucas W.J."/>
            <person name="Wang X."/>
            <person name="Xie B."/>
            <person name="Ni P."/>
            <person name="Ren Y."/>
            <person name="Zhu H."/>
            <person name="Li J."/>
            <person name="Lin K."/>
            <person name="Jin W."/>
            <person name="Fei Z."/>
            <person name="Li G."/>
            <person name="Staub J."/>
            <person name="Kilian A."/>
            <person name="van der Vossen E.A."/>
            <person name="Wu Y."/>
            <person name="Guo J."/>
            <person name="He J."/>
            <person name="Jia Z."/>
            <person name="Ren Y."/>
            <person name="Tian G."/>
            <person name="Lu Y."/>
            <person name="Ruan J."/>
            <person name="Qian W."/>
            <person name="Wang M."/>
            <person name="Huang Q."/>
            <person name="Li B."/>
            <person name="Xuan Z."/>
            <person name="Cao J."/>
            <person name="Asan"/>
            <person name="Wu Z."/>
            <person name="Zhang J."/>
            <person name="Cai Q."/>
            <person name="Bai Y."/>
            <person name="Zhao B."/>
            <person name="Han Y."/>
            <person name="Li Y."/>
            <person name="Li X."/>
            <person name="Wang S."/>
            <person name="Shi Q."/>
            <person name="Liu S."/>
            <person name="Cho W.K."/>
            <person name="Kim J.Y."/>
            <person name="Xu Y."/>
            <person name="Heller-Uszynska K."/>
            <person name="Miao H."/>
            <person name="Cheng Z."/>
            <person name="Zhang S."/>
            <person name="Wu J."/>
            <person name="Yang Y."/>
            <person name="Kang H."/>
            <person name="Li M."/>
            <person name="Liang H."/>
            <person name="Ren X."/>
            <person name="Shi Z."/>
            <person name="Wen M."/>
            <person name="Jian M."/>
            <person name="Yang H."/>
            <person name="Zhang G."/>
            <person name="Yang Z."/>
            <person name="Chen R."/>
            <person name="Liu S."/>
            <person name="Li J."/>
            <person name="Ma L."/>
            <person name="Liu H."/>
            <person name="Zhou Y."/>
            <person name="Zhao J."/>
            <person name="Fang X."/>
            <person name="Li G."/>
            <person name="Fang L."/>
            <person name="Li Y."/>
            <person name="Liu D."/>
            <person name="Zheng H."/>
            <person name="Zhang Y."/>
            <person name="Qin N."/>
            <person name="Li Z."/>
            <person name="Yang G."/>
            <person name="Yang S."/>
            <person name="Bolund L."/>
            <person name="Kristiansen K."/>
            <person name="Zheng H."/>
            <person name="Li S."/>
            <person name="Zhang X."/>
            <person name="Yang H."/>
            <person name="Wang J."/>
            <person name="Sun R."/>
            <person name="Zhang B."/>
            <person name="Jiang S."/>
            <person name="Wang J."/>
            <person name="Du Y."/>
            <person name="Li S."/>
        </authorList>
    </citation>
    <scope>NUCLEOTIDE SEQUENCE [LARGE SCALE GENOMIC DNA]</scope>
    <source>
        <strain evidence="2">cv. 9930</strain>
    </source>
</reference>
<proteinExistence type="predicted"/>
<dbReference type="Proteomes" id="UP000029981">
    <property type="component" value="Chromosome 5"/>
</dbReference>
<gene>
    <name evidence="1" type="ORF">Csa_5G403040</name>
</gene>
<protein>
    <submittedName>
        <fullName evidence="1">Uncharacterized protein</fullName>
    </submittedName>
</protein>
<keyword evidence="2" id="KW-1185">Reference proteome</keyword>
<name>A0A0A0KN83_CUCSA</name>
<dbReference type="AlphaFoldDB" id="A0A0A0KN83"/>
<accession>A0A0A0KN83</accession>
<organism evidence="1 2">
    <name type="scientific">Cucumis sativus</name>
    <name type="common">Cucumber</name>
    <dbReference type="NCBI Taxonomy" id="3659"/>
    <lineage>
        <taxon>Eukaryota</taxon>
        <taxon>Viridiplantae</taxon>
        <taxon>Streptophyta</taxon>
        <taxon>Embryophyta</taxon>
        <taxon>Tracheophyta</taxon>
        <taxon>Spermatophyta</taxon>
        <taxon>Magnoliopsida</taxon>
        <taxon>eudicotyledons</taxon>
        <taxon>Gunneridae</taxon>
        <taxon>Pentapetalae</taxon>
        <taxon>rosids</taxon>
        <taxon>fabids</taxon>
        <taxon>Cucurbitales</taxon>
        <taxon>Cucurbitaceae</taxon>
        <taxon>Benincaseae</taxon>
        <taxon>Cucumis</taxon>
    </lineage>
</organism>
<reference evidence="1 2" key="2">
    <citation type="journal article" date="2009" name="PLoS ONE">
        <title>An integrated genetic and cytogenetic map of the cucumber genome.</title>
        <authorList>
            <person name="Ren Y."/>
            <person name="Zhang Z."/>
            <person name="Liu J."/>
            <person name="Staub J.E."/>
            <person name="Han Y."/>
            <person name="Cheng Z."/>
            <person name="Li X."/>
            <person name="Lu J."/>
            <person name="Miao H."/>
            <person name="Kang H."/>
            <person name="Xie B."/>
            <person name="Gu X."/>
            <person name="Wang X."/>
            <person name="Du Y."/>
            <person name="Jin W."/>
            <person name="Huang S."/>
        </authorList>
    </citation>
    <scope>NUCLEOTIDE SEQUENCE [LARGE SCALE GENOMIC DNA]</scope>
    <source>
        <strain evidence="2">cv. 9930</strain>
    </source>
</reference>